<evidence type="ECO:0000259" key="1">
    <source>
        <dbReference type="PROSITE" id="PS50041"/>
    </source>
</evidence>
<gene>
    <name evidence="3" type="primary">LOC106530118</name>
</gene>
<name>A0A2I4CMC3_AUSLI</name>
<accession>A0A2I4CMC3</accession>
<proteinExistence type="predicted"/>
<reference evidence="3" key="1">
    <citation type="submission" date="2025-08" db="UniProtKB">
        <authorList>
            <consortium name="RefSeq"/>
        </authorList>
    </citation>
    <scope>IDENTIFICATION</scope>
    <source>
        <strain evidence="3">Quisiro</strain>
        <tissue evidence="3">Liver</tissue>
    </source>
</reference>
<dbReference type="Gene3D" id="3.10.100.10">
    <property type="entry name" value="Mannose-Binding Protein A, subunit A"/>
    <property type="match status" value="1"/>
</dbReference>
<evidence type="ECO:0000313" key="2">
    <source>
        <dbReference type="Proteomes" id="UP000192220"/>
    </source>
</evidence>
<dbReference type="InterPro" id="IPR016186">
    <property type="entry name" value="C-type_lectin-like/link_sf"/>
</dbReference>
<dbReference type="OrthoDB" id="2142683at2759"/>
<dbReference type="Pfam" id="PF00059">
    <property type="entry name" value="Lectin_C"/>
    <property type="match status" value="1"/>
</dbReference>
<dbReference type="FunCoup" id="A0A2I4CMC3">
    <property type="interactions" value="794"/>
</dbReference>
<dbReference type="GeneID" id="106530118"/>
<dbReference type="CDD" id="cd00037">
    <property type="entry name" value="CLECT"/>
    <property type="match status" value="1"/>
</dbReference>
<dbReference type="SMART" id="SM00034">
    <property type="entry name" value="CLECT"/>
    <property type="match status" value="1"/>
</dbReference>
<evidence type="ECO:0000313" key="3">
    <source>
        <dbReference type="RefSeq" id="XP_013881141.1"/>
    </source>
</evidence>
<organism evidence="2 3">
    <name type="scientific">Austrofundulus limnaeus</name>
    <name type="common">Annual killifish</name>
    <dbReference type="NCBI Taxonomy" id="52670"/>
    <lineage>
        <taxon>Eukaryota</taxon>
        <taxon>Metazoa</taxon>
        <taxon>Chordata</taxon>
        <taxon>Craniata</taxon>
        <taxon>Vertebrata</taxon>
        <taxon>Euteleostomi</taxon>
        <taxon>Actinopterygii</taxon>
        <taxon>Neopterygii</taxon>
        <taxon>Teleostei</taxon>
        <taxon>Neoteleostei</taxon>
        <taxon>Acanthomorphata</taxon>
        <taxon>Ovalentaria</taxon>
        <taxon>Atherinomorphae</taxon>
        <taxon>Cyprinodontiformes</taxon>
        <taxon>Rivulidae</taxon>
        <taxon>Austrofundulus</taxon>
    </lineage>
</organism>
<protein>
    <submittedName>
        <fullName evidence="3">Ladderlectin</fullName>
    </submittedName>
</protein>
<sequence length="146" mass="16388">MFRTSIVCDPGPCVSCSNGWTEYDQYCYLFRNTASTWNDAEDFCNLFGAHLTSIQGPDQYAFLRRLIVETTGTNTRTWVGGTNLHDDGDWTWIDGTPFTFTNWGPGEPNNAGGNEHCMDINLRGQDYVNDENCDTKSAFICAKNEA</sequence>
<dbReference type="InterPro" id="IPR001304">
    <property type="entry name" value="C-type_lectin-like"/>
</dbReference>
<dbReference type="SUPFAM" id="SSF56436">
    <property type="entry name" value="C-type lectin-like"/>
    <property type="match status" value="1"/>
</dbReference>
<feature type="domain" description="C-type lectin" evidence="1">
    <location>
        <begin position="23"/>
        <end position="142"/>
    </location>
</feature>
<dbReference type="PANTHER" id="PTHR22803">
    <property type="entry name" value="MANNOSE, PHOSPHOLIPASE, LECTIN RECEPTOR RELATED"/>
    <property type="match status" value="1"/>
</dbReference>
<dbReference type="InterPro" id="IPR016187">
    <property type="entry name" value="CTDL_fold"/>
</dbReference>
<dbReference type="InterPro" id="IPR050111">
    <property type="entry name" value="C-type_lectin/snaclec_domain"/>
</dbReference>
<dbReference type="KEGG" id="alim:106530118"/>
<keyword evidence="2" id="KW-1185">Reference proteome</keyword>
<dbReference type="RefSeq" id="XP_013881141.1">
    <property type="nucleotide sequence ID" value="XM_014025687.1"/>
</dbReference>
<dbReference type="AlphaFoldDB" id="A0A2I4CMC3"/>
<dbReference type="PROSITE" id="PS50041">
    <property type="entry name" value="C_TYPE_LECTIN_2"/>
    <property type="match status" value="1"/>
</dbReference>
<dbReference type="InParanoid" id="A0A2I4CMC3"/>
<dbReference type="PRINTS" id="PR01504">
    <property type="entry name" value="PNCREATITSAP"/>
</dbReference>
<dbReference type="Proteomes" id="UP000192220">
    <property type="component" value="Unplaced"/>
</dbReference>